<dbReference type="PANTHER" id="PTHR38339:SF1">
    <property type="entry name" value="TRANSGLUTAMINASE-LIKE DOMAIN-CONTAINING PROTEIN"/>
    <property type="match status" value="1"/>
</dbReference>
<proteinExistence type="predicted"/>
<dbReference type="InterPro" id="IPR002931">
    <property type="entry name" value="Transglutaminase-like"/>
</dbReference>
<organism evidence="2 3">
    <name type="scientific">Pelomicrobium methylotrophicum</name>
    <dbReference type="NCBI Taxonomy" id="2602750"/>
    <lineage>
        <taxon>Bacteria</taxon>
        <taxon>Pseudomonadati</taxon>
        <taxon>Pseudomonadota</taxon>
        <taxon>Hydrogenophilia</taxon>
        <taxon>Hydrogenophilia incertae sedis</taxon>
        <taxon>Pelomicrobium</taxon>
    </lineage>
</organism>
<evidence type="ECO:0000259" key="1">
    <source>
        <dbReference type="SMART" id="SM00460"/>
    </source>
</evidence>
<dbReference type="RefSeq" id="WP_147799514.1">
    <property type="nucleotide sequence ID" value="NZ_VPFL01000008.1"/>
</dbReference>
<dbReference type="AlphaFoldDB" id="A0A5C7EY83"/>
<evidence type="ECO:0000313" key="2">
    <source>
        <dbReference type="EMBL" id="TXF12021.1"/>
    </source>
</evidence>
<keyword evidence="3" id="KW-1185">Reference proteome</keyword>
<dbReference type="Proteomes" id="UP000321201">
    <property type="component" value="Unassembled WGS sequence"/>
</dbReference>
<feature type="domain" description="Transglutaminase-like" evidence="1">
    <location>
        <begin position="197"/>
        <end position="270"/>
    </location>
</feature>
<comment type="caution">
    <text evidence="2">The sequence shown here is derived from an EMBL/GenBank/DDBJ whole genome shotgun (WGS) entry which is preliminary data.</text>
</comment>
<dbReference type="PANTHER" id="PTHR38339">
    <property type="entry name" value="TRANSGLUTAMINASE DOMAIN PROTEIN"/>
    <property type="match status" value="1"/>
</dbReference>
<accession>A0A5C7EY83</accession>
<dbReference type="Pfam" id="PF01841">
    <property type="entry name" value="Transglut_core"/>
    <property type="match status" value="1"/>
</dbReference>
<reference evidence="2 3" key="1">
    <citation type="submission" date="2019-08" db="EMBL/GenBank/DDBJ databases">
        <title>Pelomicrobium methylotrophicum gen. nov., sp. nov. a moderately thermophilic, facultatively anaerobic, lithoautotrophic and methylotrophic bacterium isolated from a terrestrial mud volcano.</title>
        <authorList>
            <person name="Slobodkina G.B."/>
            <person name="Merkel A.Y."/>
            <person name="Slobodkin A.I."/>
        </authorList>
    </citation>
    <scope>NUCLEOTIDE SEQUENCE [LARGE SCALE GENOMIC DNA]</scope>
    <source>
        <strain evidence="2 3">SM250</strain>
    </source>
</reference>
<gene>
    <name evidence="2" type="ORF">FR698_07155</name>
</gene>
<dbReference type="SUPFAM" id="SSF54001">
    <property type="entry name" value="Cysteine proteinases"/>
    <property type="match status" value="1"/>
</dbReference>
<dbReference type="Gene3D" id="3.10.620.30">
    <property type="match status" value="1"/>
</dbReference>
<name>A0A5C7EY83_9PROT</name>
<dbReference type="EMBL" id="VPFL01000008">
    <property type="protein sequence ID" value="TXF12021.1"/>
    <property type="molecule type" value="Genomic_DNA"/>
</dbReference>
<dbReference type="OrthoDB" id="9804872at2"/>
<dbReference type="SMART" id="SM00460">
    <property type="entry name" value="TGc"/>
    <property type="match status" value="1"/>
</dbReference>
<evidence type="ECO:0000313" key="3">
    <source>
        <dbReference type="Proteomes" id="UP000321201"/>
    </source>
</evidence>
<protein>
    <submittedName>
        <fullName evidence="2">Transglutaminase domain-containing protein</fullName>
    </submittedName>
</protein>
<sequence length="371" mass="40369">MNRRDFIRLLGAGSAAALAASRAWGALDDLGPWNSYRLSYHIELPESSAPARLWVPVPLLEDSSYQRNQGTVWTGNAQKVDFDPLSPAAAPRVYAEWTRPGPRTLEISTIVKTLDRQVDLHQASGVAPLPPQARAFLAGTRLAPVDRDTRALAREATRGAASPLERARAIYEWVLSNVSYDLEGRGCGVGNVRAMIKAGKLTGRSADVSALLVALARSAGIPGRLAFGLALDRSRLSPVLGAYGDVSEGQEVRAELYVAGVGWVPVDPANVLRAAFEGGLPLGDPRIVELKNRLFGSWEMNWVVLNRWERLSLRPQPSALQLPYFAYPHAEIAAKPRDSLDHRHFAYTIRSVELVGTGARFDGIPGVTKVQ</sequence>
<dbReference type="InParanoid" id="A0A5C7EY83"/>
<dbReference type="InterPro" id="IPR038765">
    <property type="entry name" value="Papain-like_cys_pep_sf"/>
</dbReference>